<evidence type="ECO:0000256" key="1">
    <source>
        <dbReference type="SAM" id="MobiDB-lite"/>
    </source>
</evidence>
<dbReference type="GeneID" id="85436345"/>
<dbReference type="RefSeq" id="XP_060411985.1">
    <property type="nucleotide sequence ID" value="XM_060552105.1"/>
</dbReference>
<organism evidence="2 3">
    <name type="scientific">Colletotrichum navitas</name>
    <dbReference type="NCBI Taxonomy" id="681940"/>
    <lineage>
        <taxon>Eukaryota</taxon>
        <taxon>Fungi</taxon>
        <taxon>Dikarya</taxon>
        <taxon>Ascomycota</taxon>
        <taxon>Pezizomycotina</taxon>
        <taxon>Sordariomycetes</taxon>
        <taxon>Hypocreomycetidae</taxon>
        <taxon>Glomerellales</taxon>
        <taxon>Glomerellaceae</taxon>
        <taxon>Colletotrichum</taxon>
        <taxon>Colletotrichum graminicola species complex</taxon>
    </lineage>
</organism>
<dbReference type="AlphaFoldDB" id="A0AAD8PUJ4"/>
<dbReference type="EMBL" id="JAHLJV010000049">
    <property type="protein sequence ID" value="KAK1584929.1"/>
    <property type="molecule type" value="Genomic_DNA"/>
</dbReference>
<comment type="caution">
    <text evidence="2">The sequence shown here is derived from an EMBL/GenBank/DDBJ whole genome shotgun (WGS) entry which is preliminary data.</text>
</comment>
<accession>A0AAD8PUJ4</accession>
<reference evidence="2" key="1">
    <citation type="submission" date="2021-06" db="EMBL/GenBank/DDBJ databases">
        <title>Comparative genomics, transcriptomics and evolutionary studies reveal genomic signatures of adaptation to plant cell wall in hemibiotrophic fungi.</title>
        <authorList>
            <consortium name="DOE Joint Genome Institute"/>
            <person name="Baroncelli R."/>
            <person name="Diaz J.F."/>
            <person name="Benocci T."/>
            <person name="Peng M."/>
            <person name="Battaglia E."/>
            <person name="Haridas S."/>
            <person name="Andreopoulos W."/>
            <person name="Labutti K."/>
            <person name="Pangilinan J."/>
            <person name="Floch G.L."/>
            <person name="Makela M.R."/>
            <person name="Henrissat B."/>
            <person name="Grigoriev I.V."/>
            <person name="Crouch J.A."/>
            <person name="De Vries R.P."/>
            <person name="Sukno S.A."/>
            <person name="Thon M.R."/>
        </authorList>
    </citation>
    <scope>NUCLEOTIDE SEQUENCE</scope>
    <source>
        <strain evidence="2">CBS 125086</strain>
    </source>
</reference>
<feature type="region of interest" description="Disordered" evidence="1">
    <location>
        <begin position="1"/>
        <end position="54"/>
    </location>
</feature>
<evidence type="ECO:0000313" key="3">
    <source>
        <dbReference type="Proteomes" id="UP001230504"/>
    </source>
</evidence>
<name>A0AAD8PUJ4_9PEZI</name>
<dbReference type="Proteomes" id="UP001230504">
    <property type="component" value="Unassembled WGS sequence"/>
</dbReference>
<proteinExistence type="predicted"/>
<sequence>MANGERAGVRGFRKPITRVLSKSKWQRRSGGDEEGEKAGGHPGGHRPRDSRPSEMDAIIGLGEHGRCRLLIVDFKVPQTPSASTTSTHRLCSAVMAPLVGEFRVDIPVARAARYGVGGSRIR</sequence>
<protein>
    <submittedName>
        <fullName evidence="2">Uncharacterized protein</fullName>
    </submittedName>
</protein>
<gene>
    <name evidence="2" type="ORF">LY79DRAFT_279597</name>
</gene>
<evidence type="ECO:0000313" key="2">
    <source>
        <dbReference type="EMBL" id="KAK1584929.1"/>
    </source>
</evidence>
<keyword evidence="3" id="KW-1185">Reference proteome</keyword>